<dbReference type="CDD" id="cd22641">
    <property type="entry name" value="C24-like"/>
    <property type="match status" value="1"/>
</dbReference>
<feature type="region of interest" description="Disordered" evidence="1">
    <location>
        <begin position="556"/>
        <end position="584"/>
    </location>
</feature>
<reference evidence="2" key="2">
    <citation type="journal article" date="2021" name="Mar. Drugs">
        <title>Genome Reduction and Secondary Metabolism of the Marine Sponge-Associated Cyanobacterium Leptothoe.</title>
        <authorList>
            <person name="Konstantinou D."/>
            <person name="Popin R.V."/>
            <person name="Fewer D.P."/>
            <person name="Sivonen K."/>
            <person name="Gkelis S."/>
        </authorList>
    </citation>
    <scope>NUCLEOTIDE SEQUENCE</scope>
    <source>
        <strain evidence="2">TAU-MAC 1115</strain>
    </source>
</reference>
<evidence type="ECO:0000313" key="2">
    <source>
        <dbReference type="EMBL" id="MBT9314472.1"/>
    </source>
</evidence>
<accession>A0A947GHZ9</accession>
<feature type="compositionally biased region" description="Polar residues" evidence="1">
    <location>
        <begin position="556"/>
        <end position="568"/>
    </location>
</feature>
<sequence>MAGKKNRTQLHALFQSGAKPSGENFQDFIDSVLNINDDGIEKPTGADVPLKIMAQGTEENLLDFYADDTHTWRINQKPTDVDPGLNFSTGGLSKLFVASGTGNVGISTNNPRAKLHILQDGSQAALRIDDEVNDATPLVIDADGKVGIGLDIPERKLQVEQGELRVRSSHNQTTPDIGAFYANNQTQGIGIGYAHIAAIGSNENQDIQFIPKGTGKLSLAGDTVISKSLTVGEASAKNYQNVAAESNLIVKGQLTAGGSKGSAIYKLGIGYAPSSQGEGTLTVSGNVGIGTNDPRSALDTGTGVMTGAANDYMKAQFALSGGGTVTWGGPNGRLKWTQRFIAISMERSTSFSSGHLNIYQPTEDIPKDNVYDGKARSVTAEGVVLKVWEAIYAVHTVGGNENAVDFQIVQYTQSFLAPSNWILVAVVNDDNDTVKLGTGTILSKKSSSTKGSPIPTGVIMMWHGATNAIPDGWALCNGKNGTPNLLDRFVVAAGSKTYAPGDNGNPDTHTHKVNPPSTNLSINNAGAHTHKFPDAWYNRSLDSGNKTGIDVKSENIDTSTTQSSGNHSHSGKVDIAQFDSGSSSGLNRPKWYALCFIMKL</sequence>
<dbReference type="Proteomes" id="UP000717364">
    <property type="component" value="Unassembled WGS sequence"/>
</dbReference>
<evidence type="ECO:0000256" key="1">
    <source>
        <dbReference type="SAM" id="MobiDB-lite"/>
    </source>
</evidence>
<dbReference type="AlphaFoldDB" id="A0A947GHZ9"/>
<reference evidence="2" key="1">
    <citation type="submission" date="2020-11" db="EMBL/GenBank/DDBJ databases">
        <authorList>
            <person name="Konstantinou D."/>
            <person name="Gkelis S."/>
            <person name="Popin R."/>
            <person name="Fewer D."/>
            <person name="Sivonen K."/>
        </authorList>
    </citation>
    <scope>NUCLEOTIDE SEQUENCE</scope>
    <source>
        <strain evidence="2">TAU-MAC 1115</strain>
    </source>
</reference>
<dbReference type="EMBL" id="JADOES010000004">
    <property type="protein sequence ID" value="MBT9314472.1"/>
    <property type="molecule type" value="Genomic_DNA"/>
</dbReference>
<dbReference type="RefSeq" id="WP_215607540.1">
    <property type="nucleotide sequence ID" value="NZ_JADOES010000004.1"/>
</dbReference>
<dbReference type="SUPFAM" id="SSF88874">
    <property type="entry name" value="Receptor-binding domain of short tail fibre protein gp12"/>
    <property type="match status" value="1"/>
</dbReference>
<name>A0A947GHZ9_9CYAN</name>
<feature type="region of interest" description="Disordered" evidence="1">
    <location>
        <begin position="497"/>
        <end position="525"/>
    </location>
</feature>
<gene>
    <name evidence="2" type="ORF">IXB50_03435</name>
</gene>
<feature type="compositionally biased region" description="Polar residues" evidence="1">
    <location>
        <begin position="515"/>
        <end position="525"/>
    </location>
</feature>
<organism evidence="2 3">
    <name type="scientific">Leptothoe spongobia TAU-MAC 1115</name>
    <dbReference type="NCBI Taxonomy" id="1967444"/>
    <lineage>
        <taxon>Bacteria</taxon>
        <taxon>Bacillati</taxon>
        <taxon>Cyanobacteriota</taxon>
        <taxon>Cyanophyceae</taxon>
        <taxon>Nodosilineales</taxon>
        <taxon>Cymatolegaceae</taxon>
        <taxon>Leptothoe</taxon>
        <taxon>Leptothoe spongobia</taxon>
    </lineage>
</organism>
<comment type="caution">
    <text evidence="2">The sequence shown here is derived from an EMBL/GenBank/DDBJ whole genome shotgun (WGS) entry which is preliminary data.</text>
</comment>
<evidence type="ECO:0000313" key="3">
    <source>
        <dbReference type="Proteomes" id="UP000717364"/>
    </source>
</evidence>
<keyword evidence="3" id="KW-1185">Reference proteome</keyword>
<protein>
    <submittedName>
        <fullName evidence="2">Tail fiber protein</fullName>
    </submittedName>
</protein>
<proteinExistence type="predicted"/>